<sequence length="113" mass="12384">MMFRPLLGGLVVALVTACGSYKRDMEDACHAVERSKARELPIAEEEILTRAASWAAERARTSDGQMFWAAIVNINPQDKAKVLRDAAKEAGVVDCPLADALEATLRADELKRQ</sequence>
<dbReference type="PROSITE" id="PS51257">
    <property type="entry name" value="PROKAR_LIPOPROTEIN"/>
    <property type="match status" value="1"/>
</dbReference>
<evidence type="ECO:0000313" key="1">
    <source>
        <dbReference type="EMBL" id="QDE67316.1"/>
    </source>
</evidence>
<dbReference type="AlphaFoldDB" id="A0AAE6FXW6"/>
<dbReference type="Proteomes" id="UP000320179">
    <property type="component" value="Chromosome"/>
</dbReference>
<name>A0AAE6FXW6_MYXXA</name>
<protein>
    <recommendedName>
        <fullName evidence="3">Lipoprotein</fullName>
    </recommendedName>
</protein>
<dbReference type="EMBL" id="CP017174">
    <property type="protein sequence ID" value="QDE67316.1"/>
    <property type="molecule type" value="Genomic_DNA"/>
</dbReference>
<reference evidence="1 2" key="1">
    <citation type="journal article" date="2019" name="Science">
        <title>Social genes are selection hotspots in kin groups of a soil microbe.</title>
        <authorList>
            <person name="Wielgoss S."/>
            <person name="Wolfensberger R."/>
            <person name="Sun L."/>
            <person name="Fiegna F."/>
            <person name="Velicer G.J."/>
        </authorList>
    </citation>
    <scope>NUCLEOTIDE SEQUENCE [LARGE SCALE GENOMIC DNA]</scope>
    <source>
        <strain evidence="1 2">MC3.5.9c15</strain>
    </source>
</reference>
<gene>
    <name evidence="1" type="ORF">BHS09_10115</name>
</gene>
<accession>A0AAE6FXW6</accession>
<organism evidence="1 2">
    <name type="scientific">Myxococcus xanthus</name>
    <dbReference type="NCBI Taxonomy" id="34"/>
    <lineage>
        <taxon>Bacteria</taxon>
        <taxon>Pseudomonadati</taxon>
        <taxon>Myxococcota</taxon>
        <taxon>Myxococcia</taxon>
        <taxon>Myxococcales</taxon>
        <taxon>Cystobacterineae</taxon>
        <taxon>Myxococcaceae</taxon>
        <taxon>Myxococcus</taxon>
    </lineage>
</organism>
<evidence type="ECO:0000313" key="2">
    <source>
        <dbReference type="Proteomes" id="UP000320179"/>
    </source>
</evidence>
<proteinExistence type="predicted"/>
<evidence type="ECO:0008006" key="3">
    <source>
        <dbReference type="Google" id="ProtNLM"/>
    </source>
</evidence>